<sequence>MKLLEGFVKGLKKSFSGRDYLRDINQCDKCGKPSFFTNCLKCETDEAYRGWGKQ</sequence>
<name>A0A0F7L8L2_9VIRU</name>
<evidence type="ECO:0000313" key="1">
    <source>
        <dbReference type="EMBL" id="AKH48290.1"/>
    </source>
</evidence>
<organism evidence="1">
    <name type="scientific">uncultured marine virus</name>
    <dbReference type="NCBI Taxonomy" id="186617"/>
    <lineage>
        <taxon>Viruses</taxon>
        <taxon>environmental samples</taxon>
    </lineage>
</organism>
<reference evidence="1" key="1">
    <citation type="journal article" date="2015" name="Front. Microbiol.">
        <title>Combining genomic sequencing methods to explore viral diversity and reveal potential virus-host interactions.</title>
        <authorList>
            <person name="Chow C.E."/>
            <person name="Winget D.M."/>
            <person name="White R.A.III."/>
            <person name="Hallam S.J."/>
            <person name="Suttle C.A."/>
        </authorList>
    </citation>
    <scope>NUCLEOTIDE SEQUENCE</scope>
    <source>
        <strain evidence="1">Oxic1_7</strain>
    </source>
</reference>
<proteinExistence type="predicted"/>
<protein>
    <submittedName>
        <fullName evidence="1">Uncharacterized protein</fullName>
    </submittedName>
</protein>
<accession>A0A0F7L8L2</accession>
<dbReference type="EMBL" id="KR029602">
    <property type="protein sequence ID" value="AKH48290.1"/>
    <property type="molecule type" value="Genomic_DNA"/>
</dbReference>
<reference evidence="1" key="2">
    <citation type="submission" date="2015-03" db="EMBL/GenBank/DDBJ databases">
        <authorList>
            <person name="Chow C.-E.T."/>
            <person name="Winget D.M."/>
            <person name="White R.A.III."/>
            <person name="Hallam S.J."/>
            <person name="Suttle C.A."/>
        </authorList>
    </citation>
    <scope>NUCLEOTIDE SEQUENCE</scope>
    <source>
        <strain evidence="1">Oxic1_7</strain>
    </source>
</reference>